<protein>
    <submittedName>
        <fullName evidence="1">Uncharacterized protein</fullName>
    </submittedName>
</protein>
<accession>A0A7X3HB52</accession>
<dbReference type="EMBL" id="WTFN01000068">
    <property type="protein sequence ID" value="MWK58736.1"/>
    <property type="molecule type" value="Genomic_DNA"/>
</dbReference>
<name>A0A7X3HB52_9GAMM</name>
<sequence length="113" mass="11925">MNLSELIVEGIRNDPLCSQRTALSADELAGVRRKRETARSSLFNIAKGVSAIGTLMGLAGNEGEVSPSTAAEIGWFLEEMGDVLASLSEVVGATTDRLHAHQDAMVSARGEVL</sequence>
<proteinExistence type="predicted"/>
<gene>
    <name evidence="1" type="ORF">GO594_22365</name>
</gene>
<evidence type="ECO:0000313" key="1">
    <source>
        <dbReference type="EMBL" id="MWK58736.1"/>
    </source>
</evidence>
<organism evidence="1 2">
    <name type="scientific">Metapseudomonas otitidis</name>
    <dbReference type="NCBI Taxonomy" id="319939"/>
    <lineage>
        <taxon>Bacteria</taxon>
        <taxon>Pseudomonadati</taxon>
        <taxon>Pseudomonadota</taxon>
        <taxon>Gammaproteobacteria</taxon>
        <taxon>Pseudomonadales</taxon>
        <taxon>Pseudomonadaceae</taxon>
        <taxon>Metapseudomonas</taxon>
    </lineage>
</organism>
<comment type="caution">
    <text evidence="1">The sequence shown here is derived from an EMBL/GenBank/DDBJ whole genome shotgun (WGS) entry which is preliminary data.</text>
</comment>
<evidence type="ECO:0000313" key="2">
    <source>
        <dbReference type="Proteomes" id="UP000461288"/>
    </source>
</evidence>
<reference evidence="1 2" key="1">
    <citation type="submission" date="2019-12" db="EMBL/GenBank/DDBJ databases">
        <title>Draft genome sequence of Pseudomonas otitidis recovered from a chicken carcass.</title>
        <authorList>
            <person name="Vieira T.R."/>
            <person name="Oliviera E.F.C."/>
            <person name="Silva N.M.V."/>
            <person name="Sambrano G.E."/>
            <person name="Cibulski S.P."/>
            <person name="Cardoso M.R.I."/>
        </authorList>
    </citation>
    <scope>NUCLEOTIDE SEQUENCE [LARGE SCALE GENOMIC DNA]</scope>
    <source>
        <strain evidence="1 2">25_K</strain>
    </source>
</reference>
<dbReference type="RefSeq" id="WP_160482071.1">
    <property type="nucleotide sequence ID" value="NZ_WTFN01000068.1"/>
</dbReference>
<dbReference type="AlphaFoldDB" id="A0A7X3HB52"/>
<dbReference type="Proteomes" id="UP000461288">
    <property type="component" value="Unassembled WGS sequence"/>
</dbReference>